<evidence type="ECO:0000259" key="3">
    <source>
        <dbReference type="Pfam" id="PF25221"/>
    </source>
</evidence>
<name>A0A6G6GQR8_9FLAO</name>
<keyword evidence="5" id="KW-1185">Reference proteome</keyword>
<dbReference type="InterPro" id="IPR025178">
    <property type="entry name" value="Lnb_N"/>
</dbReference>
<dbReference type="EMBL" id="CP049057">
    <property type="protein sequence ID" value="QIE60945.1"/>
    <property type="molecule type" value="Genomic_DNA"/>
</dbReference>
<evidence type="ECO:0000256" key="1">
    <source>
        <dbReference type="SAM" id="Phobius"/>
    </source>
</evidence>
<gene>
    <name evidence="4" type="ORF">G5B37_14030</name>
</gene>
<feature type="domain" description="Lnb N-terminal periplasmic" evidence="2">
    <location>
        <begin position="13"/>
        <end position="149"/>
    </location>
</feature>
<dbReference type="Pfam" id="PF13387">
    <property type="entry name" value="Lnb_N"/>
    <property type="match status" value="1"/>
</dbReference>
<dbReference type="Proteomes" id="UP000505306">
    <property type="component" value="Chromosome"/>
</dbReference>
<feature type="domain" description="Lnb-like transmembrane" evidence="3">
    <location>
        <begin position="238"/>
        <end position="372"/>
    </location>
</feature>
<keyword evidence="1" id="KW-1133">Transmembrane helix</keyword>
<feature type="transmembrane region" description="Helical" evidence="1">
    <location>
        <begin position="329"/>
        <end position="345"/>
    </location>
</feature>
<feature type="transmembrane region" description="Helical" evidence="1">
    <location>
        <begin position="351"/>
        <end position="370"/>
    </location>
</feature>
<keyword evidence="1" id="KW-0472">Membrane</keyword>
<evidence type="ECO:0000259" key="2">
    <source>
        <dbReference type="Pfam" id="PF13387"/>
    </source>
</evidence>
<evidence type="ECO:0000313" key="4">
    <source>
        <dbReference type="EMBL" id="QIE60945.1"/>
    </source>
</evidence>
<accession>A0A6G6GQR8</accession>
<feature type="transmembrane region" description="Helical" evidence="1">
    <location>
        <begin position="270"/>
        <end position="292"/>
    </location>
</feature>
<feature type="transmembrane region" description="Helical" evidence="1">
    <location>
        <begin position="298"/>
        <end position="317"/>
    </location>
</feature>
<organism evidence="4 5">
    <name type="scientific">Rasiella rasia</name>
    <dbReference type="NCBI Taxonomy" id="2744027"/>
    <lineage>
        <taxon>Bacteria</taxon>
        <taxon>Pseudomonadati</taxon>
        <taxon>Bacteroidota</taxon>
        <taxon>Flavobacteriia</taxon>
        <taxon>Flavobacteriales</taxon>
        <taxon>Flavobacteriaceae</taxon>
        <taxon>Rasiella</taxon>
    </lineage>
</organism>
<proteinExistence type="predicted"/>
<evidence type="ECO:0000313" key="5">
    <source>
        <dbReference type="Proteomes" id="UP000505306"/>
    </source>
</evidence>
<feature type="transmembrane region" description="Helical" evidence="1">
    <location>
        <begin position="238"/>
        <end position="258"/>
    </location>
</feature>
<dbReference type="Pfam" id="PF25221">
    <property type="entry name" value="5TMH_Lnb"/>
    <property type="match status" value="1"/>
</dbReference>
<keyword evidence="1" id="KW-0812">Transmembrane</keyword>
<dbReference type="InterPro" id="IPR057436">
    <property type="entry name" value="5TMH_Lnb"/>
</dbReference>
<dbReference type="AlphaFoldDB" id="A0A6G6GQR8"/>
<reference evidence="4 5" key="1">
    <citation type="submission" date="2020-02" db="EMBL/GenBank/DDBJ databases">
        <title>Complete genome sequence of Flavobacteriaceae bacterium.</title>
        <authorList>
            <person name="Kim S.-J."/>
            <person name="Kim Y.-S."/>
            <person name="Kim K.-H."/>
        </authorList>
    </citation>
    <scope>NUCLEOTIDE SEQUENCE [LARGE SCALE GENOMIC DNA]</scope>
    <source>
        <strain evidence="4 5">RR4-40</strain>
    </source>
</reference>
<sequence length="378" mass="43556">MQAQFIPLSEEAKVSIVTMGPGDNLYDKFGHSAFRIEDPSRGIDAIYNYGVYDFDTPNFYMKFAQGKLLYKLEGVIAQPFIDYYKDQNRWIKQQELNLTYTEKQAVFTFLNNNLKPENKYYKYDFFYDNCATKMRDVLVSVLGKDLTFTKDFASEDKTFRKLIQQNVYWNSWGSLGMDVAIGAVTDKKANSWQYQFLPDYVFQAAASATIMRDGSKTPLVNNTETIFDAPDREKGANFFSSPLFIFSLIGLLTIALTYRDSKRNKRSRVLDTIIFASSGIIGVLLCLLWFATDHSATANNYNVLWAFPFNLLVAYAVSKSSPKVWVRKYVIFLILLLLLLTIHWFTGVQEFAFAFIPLFIALAVRYIYLLKYLKAREA</sequence>
<dbReference type="KEGG" id="mgel:G5B37_14030"/>
<protein>
    <submittedName>
        <fullName evidence="4">DUF4105 domain-containing protein</fullName>
    </submittedName>
</protein>